<dbReference type="Proteomes" id="UP001149090">
    <property type="component" value="Unassembled WGS sequence"/>
</dbReference>
<evidence type="ECO:0000256" key="1">
    <source>
        <dbReference type="SAM" id="MobiDB-lite"/>
    </source>
</evidence>
<reference evidence="2" key="1">
    <citation type="submission" date="2022-10" db="EMBL/GenBank/DDBJ databases">
        <title>Novel sulphate-reducing endosymbionts in the free-living metamonad Anaeramoeba.</title>
        <authorList>
            <person name="Jerlstrom-Hultqvist J."/>
            <person name="Cepicka I."/>
            <person name="Gallot-Lavallee L."/>
            <person name="Salas-Leiva D."/>
            <person name="Curtis B.A."/>
            <person name="Zahonova K."/>
            <person name="Pipaliya S."/>
            <person name="Dacks J."/>
            <person name="Roger A.J."/>
        </authorList>
    </citation>
    <scope>NUCLEOTIDE SEQUENCE</scope>
    <source>
        <strain evidence="2">BMAN</strain>
    </source>
</reference>
<dbReference type="EMBL" id="JAPDFW010000077">
    <property type="protein sequence ID" value="KAJ5073026.1"/>
    <property type="molecule type" value="Genomic_DNA"/>
</dbReference>
<protein>
    <submittedName>
        <fullName evidence="2">Uncharacterized protein</fullName>
    </submittedName>
</protein>
<evidence type="ECO:0000313" key="2">
    <source>
        <dbReference type="EMBL" id="KAJ5073026.1"/>
    </source>
</evidence>
<proteinExistence type="predicted"/>
<name>A0A9Q0LGR1_ANAIG</name>
<keyword evidence="3" id="KW-1185">Reference proteome</keyword>
<evidence type="ECO:0000313" key="3">
    <source>
        <dbReference type="Proteomes" id="UP001149090"/>
    </source>
</evidence>
<organism evidence="2 3">
    <name type="scientific">Anaeramoeba ignava</name>
    <name type="common">Anaerobic marine amoeba</name>
    <dbReference type="NCBI Taxonomy" id="1746090"/>
    <lineage>
        <taxon>Eukaryota</taxon>
        <taxon>Metamonada</taxon>
        <taxon>Anaeramoebidae</taxon>
        <taxon>Anaeramoeba</taxon>
    </lineage>
</organism>
<comment type="caution">
    <text evidence="2">The sequence shown here is derived from an EMBL/GenBank/DDBJ whole genome shotgun (WGS) entry which is preliminary data.</text>
</comment>
<gene>
    <name evidence="2" type="ORF">M0811_08981</name>
</gene>
<dbReference type="AlphaFoldDB" id="A0A9Q0LGR1"/>
<sequence length="312" mass="37705">MEQNSENEQQFSIAKSILEIVNYDDDLEIKKIIEETKQKEIERNKYRSFIYSLNNKFDELLQIKSQKIEENENFCDIFYPIIEEKLKKMEEFPIKISSQNQEIENQNRKKNLLLELENKMENEFAEQEKQKENLISEILIIKNNIIEKEILLNQKEKELEELETNIKEFENESIISEINQVETETRRFLRLKEQSDSFQNLNSDLIKKIQKLNQEEIDLRHKKNQIIKIEKKIKEFLQQRGKLEIENDLLDLKIAEMRIQQNEFEKEKENELENQNQIEIEIENGIENGIENEIENEIENQNKNQNQNQNQN</sequence>
<feature type="compositionally biased region" description="Low complexity" evidence="1">
    <location>
        <begin position="299"/>
        <end position="312"/>
    </location>
</feature>
<feature type="region of interest" description="Disordered" evidence="1">
    <location>
        <begin position="291"/>
        <end position="312"/>
    </location>
</feature>
<accession>A0A9Q0LGR1</accession>